<evidence type="ECO:0000256" key="1">
    <source>
        <dbReference type="SAM" id="SignalP"/>
    </source>
</evidence>
<dbReference type="OrthoDB" id="265717at2759"/>
<comment type="caution">
    <text evidence="3">The sequence shown here is derived from an EMBL/GenBank/DDBJ whole genome shotgun (WGS) entry which is preliminary data.</text>
</comment>
<proteinExistence type="predicted"/>
<dbReference type="Pfam" id="PF00856">
    <property type="entry name" value="SET"/>
    <property type="match status" value="1"/>
</dbReference>
<evidence type="ECO:0000259" key="2">
    <source>
        <dbReference type="PROSITE" id="PS50280"/>
    </source>
</evidence>
<dbReference type="AlphaFoldDB" id="A0A8K0VZM3"/>
<feature type="domain" description="SET" evidence="2">
    <location>
        <begin position="119"/>
        <end position="268"/>
    </location>
</feature>
<gene>
    <name evidence="3" type="ORF">FB567DRAFT_320916</name>
</gene>
<reference evidence="3" key="1">
    <citation type="journal article" date="2021" name="Nat. Commun.">
        <title>Genetic determinants of endophytism in the Arabidopsis root mycobiome.</title>
        <authorList>
            <person name="Mesny F."/>
            <person name="Miyauchi S."/>
            <person name="Thiergart T."/>
            <person name="Pickel B."/>
            <person name="Atanasova L."/>
            <person name="Karlsson M."/>
            <person name="Huettel B."/>
            <person name="Barry K.W."/>
            <person name="Haridas S."/>
            <person name="Chen C."/>
            <person name="Bauer D."/>
            <person name="Andreopoulos W."/>
            <person name="Pangilinan J."/>
            <person name="LaButti K."/>
            <person name="Riley R."/>
            <person name="Lipzen A."/>
            <person name="Clum A."/>
            <person name="Drula E."/>
            <person name="Henrissat B."/>
            <person name="Kohler A."/>
            <person name="Grigoriev I.V."/>
            <person name="Martin F.M."/>
            <person name="Hacquard S."/>
        </authorList>
    </citation>
    <scope>NUCLEOTIDE SEQUENCE</scope>
    <source>
        <strain evidence="3">MPI-SDFR-AT-0120</strain>
    </source>
</reference>
<dbReference type="CDD" id="cd20071">
    <property type="entry name" value="SET_SMYD"/>
    <property type="match status" value="1"/>
</dbReference>
<evidence type="ECO:0000313" key="3">
    <source>
        <dbReference type="EMBL" id="KAH7088912.1"/>
    </source>
</evidence>
<dbReference type="InterPro" id="IPR053185">
    <property type="entry name" value="SET_domain_protein"/>
</dbReference>
<accession>A0A8K0VZM3</accession>
<dbReference type="SUPFAM" id="SSF82199">
    <property type="entry name" value="SET domain"/>
    <property type="match status" value="1"/>
</dbReference>
<feature type="signal peptide" evidence="1">
    <location>
        <begin position="1"/>
        <end position="18"/>
    </location>
</feature>
<dbReference type="Gene3D" id="2.170.270.10">
    <property type="entry name" value="SET domain"/>
    <property type="match status" value="1"/>
</dbReference>
<dbReference type="PANTHER" id="PTHR47332">
    <property type="entry name" value="SET DOMAIN-CONTAINING PROTEIN 5"/>
    <property type="match status" value="1"/>
</dbReference>
<name>A0A8K0VZM3_9PLEO</name>
<dbReference type="SMART" id="SM00317">
    <property type="entry name" value="SET"/>
    <property type="match status" value="1"/>
</dbReference>
<dbReference type="EMBL" id="JAGMVJ010000007">
    <property type="protein sequence ID" value="KAH7088912.1"/>
    <property type="molecule type" value="Genomic_DNA"/>
</dbReference>
<feature type="chain" id="PRO_5035432968" description="SET domain-containing protein" evidence="1">
    <location>
        <begin position="19"/>
        <end position="408"/>
    </location>
</feature>
<evidence type="ECO:0000313" key="4">
    <source>
        <dbReference type="Proteomes" id="UP000813461"/>
    </source>
</evidence>
<organism evidence="3 4">
    <name type="scientific">Paraphoma chrysanthemicola</name>
    <dbReference type="NCBI Taxonomy" id="798071"/>
    <lineage>
        <taxon>Eukaryota</taxon>
        <taxon>Fungi</taxon>
        <taxon>Dikarya</taxon>
        <taxon>Ascomycota</taxon>
        <taxon>Pezizomycotina</taxon>
        <taxon>Dothideomycetes</taxon>
        <taxon>Pleosporomycetidae</taxon>
        <taxon>Pleosporales</taxon>
        <taxon>Pleosporineae</taxon>
        <taxon>Phaeosphaeriaceae</taxon>
        <taxon>Paraphoma</taxon>
    </lineage>
</organism>
<dbReference type="PROSITE" id="PS50280">
    <property type="entry name" value="SET"/>
    <property type="match status" value="1"/>
</dbReference>
<sequence length="408" mass="44561">MKSSQVLIALLSSQATRAATSSSQHQCAHGQQHILFDQTPLCHDATPASPSHAPDAFTHPTWSHRPFCISKAGTQYCTHTTITFLTNHGLSIISTPTAADAVSSAFPHAASARHISTTDHLDVRAIPGKGYGLIATQPIAKGATILLDAPRIIASAQFPAHVLREQGSALFAHALDRLPTQDQELVKSLDKSLGGTDIEDVMKTNAFACQVNDGGEDDAYMCLFPDVARINHACRPNAHARFIPRTLLMEVKALRDIAAGEEIGISYGRVDLKSSERRKLYQDGWNFSCSCDMCTASEYAVAGSDQRRARFAQLRKKLEGLTSETYDAQQIVAWEKEVMDLSAKEGLDVLLAADYERLAYVYAGHGMKKDATAWANKARESLLEWKSVDGGPSNEVDRIEELLRELEA</sequence>
<protein>
    <recommendedName>
        <fullName evidence="2">SET domain-containing protein</fullName>
    </recommendedName>
</protein>
<dbReference type="InterPro" id="IPR046341">
    <property type="entry name" value="SET_dom_sf"/>
</dbReference>
<dbReference type="Proteomes" id="UP000813461">
    <property type="component" value="Unassembled WGS sequence"/>
</dbReference>
<dbReference type="PANTHER" id="PTHR47332:SF6">
    <property type="entry name" value="SET DOMAIN-CONTAINING PROTEIN"/>
    <property type="match status" value="1"/>
</dbReference>
<dbReference type="InterPro" id="IPR001214">
    <property type="entry name" value="SET_dom"/>
</dbReference>
<keyword evidence="1" id="KW-0732">Signal</keyword>
<keyword evidence="4" id="KW-1185">Reference proteome</keyword>